<dbReference type="InterPro" id="IPR053489">
    <property type="entry name" value="NAD(P)-GAP_dehydrogenase"/>
</dbReference>
<dbReference type="GO" id="GO:0008911">
    <property type="term" value="F:lactaldehyde dehydrogenase (NAD+) activity"/>
    <property type="evidence" value="ECO:0007669"/>
    <property type="project" value="TreeGrafter"/>
</dbReference>
<dbReference type="InterPro" id="IPR016163">
    <property type="entry name" value="Ald_DH_C"/>
</dbReference>
<dbReference type="InterPro" id="IPR016162">
    <property type="entry name" value="Ald_DH_N"/>
</dbReference>
<dbReference type="PANTHER" id="PTHR42991:SF1">
    <property type="entry name" value="ALDEHYDE DEHYDROGENASE"/>
    <property type="match status" value="1"/>
</dbReference>
<comment type="similarity">
    <text evidence="1">Belongs to the aldehyde dehydrogenase family.</text>
</comment>
<dbReference type="InterPro" id="IPR015590">
    <property type="entry name" value="Aldehyde_DH_dom"/>
</dbReference>
<evidence type="ECO:0000313" key="4">
    <source>
        <dbReference type="EMBL" id="AFZ70978.1"/>
    </source>
</evidence>
<dbReference type="eggNOG" id="arCOG01252">
    <property type="taxonomic scope" value="Archaea"/>
</dbReference>
<dbReference type="Gene3D" id="3.40.605.10">
    <property type="entry name" value="Aldehyde Dehydrogenase, Chain A, domain 1"/>
    <property type="match status" value="1"/>
</dbReference>
<dbReference type="AlphaFoldDB" id="L0AAN5"/>
<dbReference type="EMBL" id="CP003378">
    <property type="protein sequence ID" value="AFZ70978.1"/>
    <property type="molecule type" value="Genomic_DNA"/>
</dbReference>
<organism evidence="4 5">
    <name type="scientific">Caldisphaera lagunensis (strain DSM 15908 / JCM 11604 / ANMR 0165 / IC-154)</name>
    <dbReference type="NCBI Taxonomy" id="1056495"/>
    <lineage>
        <taxon>Archaea</taxon>
        <taxon>Thermoproteota</taxon>
        <taxon>Thermoprotei</taxon>
        <taxon>Acidilobales</taxon>
        <taxon>Caldisphaeraceae</taxon>
        <taxon>Caldisphaera</taxon>
    </lineage>
</organism>
<dbReference type="NCBIfam" id="NF040869">
    <property type="entry name" value="G3PDH_Arch"/>
    <property type="match status" value="1"/>
</dbReference>
<accession>L0AAN5</accession>
<feature type="domain" description="Aldehyde dehydrogenase" evidence="3">
    <location>
        <begin position="44"/>
        <end position="500"/>
    </location>
</feature>
<evidence type="ECO:0000313" key="5">
    <source>
        <dbReference type="Proteomes" id="UP000010469"/>
    </source>
</evidence>
<keyword evidence="5" id="KW-1185">Reference proteome</keyword>
<dbReference type="InParanoid" id="L0AAN5"/>
<keyword evidence="2" id="KW-0560">Oxidoreductase</keyword>
<dbReference type="PANTHER" id="PTHR42991">
    <property type="entry name" value="ALDEHYDE DEHYDROGENASE"/>
    <property type="match status" value="1"/>
</dbReference>
<protein>
    <submittedName>
        <fullName evidence="4">NAD-dependent aldehyde dehydrogenase</fullName>
    </submittedName>
</protein>
<gene>
    <name evidence="4" type="ordered locus">Calag_1262</name>
</gene>
<evidence type="ECO:0000259" key="3">
    <source>
        <dbReference type="Pfam" id="PF00171"/>
    </source>
</evidence>
<name>L0AAN5_CALLD</name>
<sequence>MMRLINEKTKLNLDDPYFKDLYNIEDGIPVFKYFVNGEWKSSYDKAKIVSPIDNNTIAYISRPSETEVENAIDNIYKVGRWKIRDMPGDQRLKIIERMADLIEKHQDAIIDSLIINAGKTYNSAKGEVSATIERLKKAPLDLREIIGDLIPGDWSSEALETEALIRREPYGISLIIIPFNYPLFDSANKITYTMLPGNALILKPPSSDPIPSLFLVKAALDAGFPKESIALITIPGRSMSKVVSNSKISIINLTGSTKTGIEVMKEAGIKQFIMELGGGDPAIVLSDADINLASERISLAITSYSGQRCDSIKLILAENKIYDELKNKLLNELSKVKVGDPRDKSVSMGPLIDKSSADEWEEAVKDAEKKGCKIIFGGKRINETFITPALIECDQDKVKDLIAYKEEIFSSIAIITKFDDLNQAIELANGRRYGLDASIFGNDVNTIRKLIRLLEVGAIYINDMPKHGINYYPFGGRKDSGIGREGIGYSIGQVTAMKSIVYNYKGKRVWEYI</sequence>
<dbReference type="Pfam" id="PF00171">
    <property type="entry name" value="Aldedh"/>
    <property type="match status" value="1"/>
</dbReference>
<dbReference type="SUPFAM" id="SSF53720">
    <property type="entry name" value="ALDH-like"/>
    <property type="match status" value="1"/>
</dbReference>
<dbReference type="Gene3D" id="3.40.309.10">
    <property type="entry name" value="Aldehyde Dehydrogenase, Chain A, domain 2"/>
    <property type="match status" value="1"/>
</dbReference>
<dbReference type="HOGENOM" id="CLU_005391_1_0_2"/>
<reference evidence="5" key="1">
    <citation type="submission" date="2012-03" db="EMBL/GenBank/DDBJ databases">
        <title>Complete genome of Caldisphaera lagunensis DSM 15908.</title>
        <authorList>
            <person name="Lucas S."/>
            <person name="Copeland A."/>
            <person name="Lapidus A."/>
            <person name="Glavina del Rio T."/>
            <person name="Dalin E."/>
            <person name="Tice H."/>
            <person name="Bruce D."/>
            <person name="Goodwin L."/>
            <person name="Pitluck S."/>
            <person name="Peters L."/>
            <person name="Mikhailova N."/>
            <person name="Teshima H."/>
            <person name="Kyrpides N."/>
            <person name="Mavromatis K."/>
            <person name="Ivanova N."/>
            <person name="Brettin T."/>
            <person name="Detter J.C."/>
            <person name="Han C."/>
            <person name="Larimer F."/>
            <person name="Land M."/>
            <person name="Hauser L."/>
            <person name="Markowitz V."/>
            <person name="Cheng J.-F."/>
            <person name="Hugenholtz P."/>
            <person name="Woyke T."/>
            <person name="Wu D."/>
            <person name="Spring S."/>
            <person name="Schroeder M."/>
            <person name="Brambilla E."/>
            <person name="Klenk H.-P."/>
            <person name="Eisen J.A."/>
        </authorList>
    </citation>
    <scope>NUCLEOTIDE SEQUENCE [LARGE SCALE GENOMIC DNA]</scope>
    <source>
        <strain evidence="5">DSM 15908 / JCM 11604 / IC-154</strain>
    </source>
</reference>
<dbReference type="KEGG" id="clg:Calag_1262"/>
<evidence type="ECO:0000256" key="2">
    <source>
        <dbReference type="ARBA" id="ARBA00023002"/>
    </source>
</evidence>
<proteinExistence type="inferred from homology"/>
<dbReference type="STRING" id="1056495.Calag_1262"/>
<dbReference type="FunCoup" id="L0AAN5">
    <property type="interactions" value="71"/>
</dbReference>
<dbReference type="InterPro" id="IPR051020">
    <property type="entry name" value="ALDH-related_metabolic_enz"/>
</dbReference>
<evidence type="ECO:0000256" key="1">
    <source>
        <dbReference type="ARBA" id="ARBA00009986"/>
    </source>
</evidence>
<dbReference type="InterPro" id="IPR016161">
    <property type="entry name" value="Ald_DH/histidinol_DH"/>
</dbReference>
<dbReference type="Proteomes" id="UP000010469">
    <property type="component" value="Chromosome"/>
</dbReference>